<name>A0A0B4HXK7_METGA</name>
<evidence type="ECO:0000313" key="2">
    <source>
        <dbReference type="Proteomes" id="UP000031192"/>
    </source>
</evidence>
<proteinExistence type="predicted"/>
<comment type="caution">
    <text evidence="1">The sequence shown here is derived from an EMBL/GenBank/DDBJ whole genome shotgun (WGS) entry which is preliminary data.</text>
</comment>
<keyword evidence="2" id="KW-1185">Reference proteome</keyword>
<dbReference type="OrthoDB" id="3343459at2759"/>
<evidence type="ECO:0000313" key="1">
    <source>
        <dbReference type="EMBL" id="KID84364.1"/>
    </source>
</evidence>
<protein>
    <submittedName>
        <fullName evidence="1">Uncharacterized protein</fullName>
    </submittedName>
</protein>
<sequence>MTTSLTIQESPADLEFLSKNNYNLQVAKAVSAPGGKPTFNVVYKSKSLAPNMTVSWSPTYGLNWATEVADPGAQVVYAGNWQACELGQSYDLTSVGEWVINNKDPNKDANSVNVGNNGYPQAVNIVVGILNPETQSWEAIFVSQDQLPPQGFGEYQPRDVVQLWYEEGILTETMMSKQSTTVETFDMTKIPLEFFWYSTATGAWENSSTPFTLTPSS</sequence>
<dbReference type="HOGENOM" id="CLU_111239_0_0_1"/>
<gene>
    <name evidence="1" type="ORF">MGU_08450</name>
</gene>
<reference evidence="1 2" key="1">
    <citation type="journal article" date="2014" name="Proc. Natl. Acad. Sci. U.S.A.">
        <title>Trajectory and genomic determinants of fungal-pathogen speciation and host adaptation.</title>
        <authorList>
            <person name="Hu X."/>
            <person name="Xiao G."/>
            <person name="Zheng P."/>
            <person name="Shang Y."/>
            <person name="Su Y."/>
            <person name="Zhang X."/>
            <person name="Liu X."/>
            <person name="Zhan S."/>
            <person name="St Leger R.J."/>
            <person name="Wang C."/>
        </authorList>
    </citation>
    <scope>NUCLEOTIDE SEQUENCE [LARGE SCALE GENOMIC DNA]</scope>
    <source>
        <strain evidence="1 2">ARSEF 977</strain>
    </source>
</reference>
<organism evidence="1 2">
    <name type="scientific">Metarhizium guizhouense (strain ARSEF 977)</name>
    <dbReference type="NCBI Taxonomy" id="1276136"/>
    <lineage>
        <taxon>Eukaryota</taxon>
        <taxon>Fungi</taxon>
        <taxon>Dikarya</taxon>
        <taxon>Ascomycota</taxon>
        <taxon>Pezizomycotina</taxon>
        <taxon>Sordariomycetes</taxon>
        <taxon>Hypocreomycetidae</taxon>
        <taxon>Hypocreales</taxon>
        <taxon>Clavicipitaceae</taxon>
        <taxon>Metarhizium</taxon>
    </lineage>
</organism>
<dbReference type="AlphaFoldDB" id="A0A0B4HXK7"/>
<dbReference type="EMBL" id="AZNH01000043">
    <property type="protein sequence ID" value="KID84364.1"/>
    <property type="molecule type" value="Genomic_DNA"/>
</dbReference>
<dbReference type="Proteomes" id="UP000031192">
    <property type="component" value="Unassembled WGS sequence"/>
</dbReference>
<accession>A0A0B4HXK7</accession>